<reference evidence="2" key="1">
    <citation type="submission" date="2017-09" db="EMBL/GenBank/DDBJ databases">
        <title>Depth-based differentiation of microbial function through sediment-hosted aquifers and enrichment of novel symbionts in the deep terrestrial subsurface.</title>
        <authorList>
            <person name="Probst A.J."/>
            <person name="Ladd B."/>
            <person name="Jarett J.K."/>
            <person name="Geller-Mcgrath D.E."/>
            <person name="Sieber C.M.K."/>
            <person name="Emerson J.B."/>
            <person name="Anantharaman K."/>
            <person name="Thomas B.C."/>
            <person name="Malmstrom R."/>
            <person name="Stieglmeier M."/>
            <person name="Klingl A."/>
            <person name="Woyke T."/>
            <person name="Ryan C.M."/>
            <person name="Banfield J.F."/>
        </authorList>
    </citation>
    <scope>NUCLEOTIDE SEQUENCE [LARGE SCALE GENOMIC DNA]</scope>
</reference>
<dbReference type="Proteomes" id="UP000230557">
    <property type="component" value="Unassembled WGS sequence"/>
</dbReference>
<evidence type="ECO:0000313" key="2">
    <source>
        <dbReference type="Proteomes" id="UP000230557"/>
    </source>
</evidence>
<name>A0A2H0VE29_9BACT</name>
<dbReference type="EMBL" id="PFAJ01000026">
    <property type="protein sequence ID" value="PIR97333.1"/>
    <property type="molecule type" value="Genomic_DNA"/>
</dbReference>
<proteinExistence type="predicted"/>
<comment type="caution">
    <text evidence="1">The sequence shown here is derived from an EMBL/GenBank/DDBJ whole genome shotgun (WGS) entry which is preliminary data.</text>
</comment>
<gene>
    <name evidence="1" type="ORF">COT91_01960</name>
</gene>
<evidence type="ECO:0000313" key="1">
    <source>
        <dbReference type="EMBL" id="PIR97333.1"/>
    </source>
</evidence>
<protein>
    <submittedName>
        <fullName evidence="1">Uncharacterized protein</fullName>
    </submittedName>
</protein>
<accession>A0A2H0VE29</accession>
<dbReference type="AlphaFoldDB" id="A0A2H0VE29"/>
<organism evidence="1 2">
    <name type="scientific">Candidatus Doudnabacteria bacterium CG10_big_fil_rev_8_21_14_0_10_41_10</name>
    <dbReference type="NCBI Taxonomy" id="1974551"/>
    <lineage>
        <taxon>Bacteria</taxon>
        <taxon>Candidatus Doudnaibacteriota</taxon>
    </lineage>
</organism>
<sequence>MCVFLANLRQKCAGWRAKLGRFWKPSDEQGAKKKMKTEEFVNSSYRPVSVDWAREPKSSWCQTPVEVTVTGEQVYGGTKVLINGLRTAVRIDKPGRLAPGIYPATLFWASRYPRLTIHIGAGPLRSYIAPLPSPLPTGKQEVVGIPSIPYAGCWSGAESFSRSICSGNYRFGAVVDGDVRPLLANVGGRECLVIEALSPTRLETHSTSGGHREWNFAVGEMWTVGEGGIADNFREIAVEAGDTVDSLGRW</sequence>